<dbReference type="Pfam" id="PF00005">
    <property type="entry name" value="ABC_tran"/>
    <property type="match status" value="1"/>
</dbReference>
<dbReference type="InterPro" id="IPR050153">
    <property type="entry name" value="Metal_Ion_Import_ABC"/>
</dbReference>
<dbReference type="PROSITE" id="PS00211">
    <property type="entry name" value="ABC_TRANSPORTER_1"/>
    <property type="match status" value="1"/>
</dbReference>
<protein>
    <submittedName>
        <fullName evidence="5">Zinc ABC transporter ATP-binding protein</fullName>
    </submittedName>
</protein>
<dbReference type="SUPFAM" id="SSF52540">
    <property type="entry name" value="P-loop containing nucleoside triphosphate hydrolases"/>
    <property type="match status" value="1"/>
</dbReference>
<dbReference type="InterPro" id="IPR003593">
    <property type="entry name" value="AAA+_ATPase"/>
</dbReference>
<sequence>MSLVQFNNVKFGYHHTSVIDNVSFEINQGEFVGITGQNGASKSTLLKLMLGLLKPWSGEIQINNKDANNEKINIGYVPQQIASFNIGFPSTVIELVKSGRFNQKKWFEKIDKTDIEIIENALEMVGMWHFRYHKIGSLSGGQKQKICIARALASEPNLLVLDEPSTGMDKESRVSFYQFLNHLVKRHNRTVVMVTHEKEEVEQYLDKIIHLEKGEHGVWRCLTLNSCNGHFGLVD</sequence>
<evidence type="ECO:0000313" key="5">
    <source>
        <dbReference type="EMBL" id="ODG90954.1"/>
    </source>
</evidence>
<dbReference type="InterPro" id="IPR027417">
    <property type="entry name" value="P-loop_NTPase"/>
</dbReference>
<dbReference type="PANTHER" id="PTHR42734:SF4">
    <property type="entry name" value="HIGH-AFFINITY ZINC UPTAKE SYSTEM ATP-BINDING PROTEIN ZNUC"/>
    <property type="match status" value="1"/>
</dbReference>
<evidence type="ECO:0000259" key="4">
    <source>
        <dbReference type="PROSITE" id="PS50893"/>
    </source>
</evidence>
<dbReference type="RefSeq" id="WP_069034348.1">
    <property type="nucleotide sequence ID" value="NZ_MDKC01000032.1"/>
</dbReference>
<evidence type="ECO:0000256" key="3">
    <source>
        <dbReference type="ARBA" id="ARBA00022840"/>
    </source>
</evidence>
<dbReference type="SMART" id="SM00382">
    <property type="entry name" value="AAA"/>
    <property type="match status" value="1"/>
</dbReference>
<dbReference type="PANTHER" id="PTHR42734">
    <property type="entry name" value="METAL TRANSPORT SYSTEM ATP-BINDING PROTEIN TM_0124-RELATED"/>
    <property type="match status" value="1"/>
</dbReference>
<keyword evidence="3 5" id="KW-0067">ATP-binding</keyword>
<dbReference type="GO" id="GO:0005524">
    <property type="term" value="F:ATP binding"/>
    <property type="evidence" value="ECO:0007669"/>
    <property type="project" value="UniProtKB-KW"/>
</dbReference>
<comment type="caution">
    <text evidence="5">The sequence shown here is derived from an EMBL/GenBank/DDBJ whole genome shotgun (WGS) entry which is preliminary data.</text>
</comment>
<accession>A0ABX2ZR51</accession>
<dbReference type="PROSITE" id="PS50893">
    <property type="entry name" value="ABC_TRANSPORTER_2"/>
    <property type="match status" value="1"/>
</dbReference>
<keyword evidence="1" id="KW-0813">Transport</keyword>
<feature type="domain" description="ABC transporter" evidence="4">
    <location>
        <begin position="4"/>
        <end position="235"/>
    </location>
</feature>
<dbReference type="InterPro" id="IPR017871">
    <property type="entry name" value="ABC_transporter-like_CS"/>
</dbReference>
<name>A0ABX2ZR51_9BACI</name>
<organism evidence="5 6">
    <name type="scientific">Gottfriedia luciferensis</name>
    <dbReference type="NCBI Taxonomy" id="178774"/>
    <lineage>
        <taxon>Bacteria</taxon>
        <taxon>Bacillati</taxon>
        <taxon>Bacillota</taxon>
        <taxon>Bacilli</taxon>
        <taxon>Bacillales</taxon>
        <taxon>Bacillaceae</taxon>
        <taxon>Gottfriedia</taxon>
    </lineage>
</organism>
<dbReference type="EMBL" id="MDKC01000032">
    <property type="protein sequence ID" value="ODG90954.1"/>
    <property type="molecule type" value="Genomic_DNA"/>
</dbReference>
<dbReference type="Gene3D" id="3.40.50.300">
    <property type="entry name" value="P-loop containing nucleotide triphosphate hydrolases"/>
    <property type="match status" value="1"/>
</dbReference>
<reference evidence="5 6" key="1">
    <citation type="submission" date="2016-07" db="EMBL/GenBank/DDBJ databases">
        <authorList>
            <person name="Townsley L."/>
            <person name="Shank E.A."/>
        </authorList>
    </citation>
    <scope>NUCLEOTIDE SEQUENCE [LARGE SCALE GENOMIC DNA]</scope>
    <source>
        <strain evidence="5 6">CH01</strain>
    </source>
</reference>
<keyword evidence="2" id="KW-0547">Nucleotide-binding</keyword>
<evidence type="ECO:0000256" key="1">
    <source>
        <dbReference type="ARBA" id="ARBA00022448"/>
    </source>
</evidence>
<gene>
    <name evidence="5" type="ORF">BED47_07910</name>
</gene>
<evidence type="ECO:0000313" key="6">
    <source>
        <dbReference type="Proteomes" id="UP000094580"/>
    </source>
</evidence>
<dbReference type="Proteomes" id="UP000094580">
    <property type="component" value="Unassembled WGS sequence"/>
</dbReference>
<proteinExistence type="predicted"/>
<keyword evidence="6" id="KW-1185">Reference proteome</keyword>
<dbReference type="InterPro" id="IPR003439">
    <property type="entry name" value="ABC_transporter-like_ATP-bd"/>
</dbReference>
<evidence type="ECO:0000256" key="2">
    <source>
        <dbReference type="ARBA" id="ARBA00022741"/>
    </source>
</evidence>